<comment type="caution">
    <text evidence="1">The sequence shown here is derived from an EMBL/GenBank/DDBJ whole genome shotgun (WGS) entry which is preliminary data.</text>
</comment>
<organism evidence="1 2">
    <name type="scientific">Russula earlei</name>
    <dbReference type="NCBI Taxonomy" id="71964"/>
    <lineage>
        <taxon>Eukaryota</taxon>
        <taxon>Fungi</taxon>
        <taxon>Dikarya</taxon>
        <taxon>Basidiomycota</taxon>
        <taxon>Agaricomycotina</taxon>
        <taxon>Agaricomycetes</taxon>
        <taxon>Russulales</taxon>
        <taxon>Russulaceae</taxon>
        <taxon>Russula</taxon>
    </lineage>
</organism>
<reference evidence="1" key="1">
    <citation type="submission" date="2021-03" db="EMBL/GenBank/DDBJ databases">
        <title>Evolutionary priming and transition to the ectomycorrhizal habit in an iconic lineage of mushroom-forming fungi: is preadaptation a requirement?</title>
        <authorList>
            <consortium name="DOE Joint Genome Institute"/>
            <person name="Looney B.P."/>
            <person name="Miyauchi S."/>
            <person name="Morin E."/>
            <person name="Drula E."/>
            <person name="Courty P.E."/>
            <person name="Chicoki N."/>
            <person name="Fauchery L."/>
            <person name="Kohler A."/>
            <person name="Kuo A."/>
            <person name="LaButti K."/>
            <person name="Pangilinan J."/>
            <person name="Lipzen A."/>
            <person name="Riley R."/>
            <person name="Andreopoulos W."/>
            <person name="He G."/>
            <person name="Johnson J."/>
            <person name="Barry K.W."/>
            <person name="Grigoriev I.V."/>
            <person name="Nagy L."/>
            <person name="Hibbett D."/>
            <person name="Henrissat B."/>
            <person name="Matheny P.B."/>
            <person name="Labbe J."/>
            <person name="Martin A.F."/>
        </authorList>
    </citation>
    <scope>NUCLEOTIDE SEQUENCE</scope>
    <source>
        <strain evidence="1">BPL698</strain>
    </source>
</reference>
<keyword evidence="2" id="KW-1185">Reference proteome</keyword>
<sequence>MLSRAQYANIITSDIDHFWEAYDKIVSTTDSAQQYTYLDTLFLQKGTLGLAAMRQLRQYSAKSYIDAIHKYPLYWQAIRSKMFRVNEFSKAIEQNIAQLKQLYPALRPATIYFTVGAFRSGGTTLDSMVLIGSEIAMADEDMPTDEFVTTYSNMKANAKAAPVHRLVFTNVHEYVHTQQKSNNCDNLLGQSVMEGVAEFVAELATGMPSTAPALSYGPRHVDSVRTVFAQQLFNTTTSFWLYSDAQNVFGTRDLGYYVGHAICKSYYDKADNKKQAISEMIELDYNNDTALAGFVDQSGYFRKSIAACHEDYERSRPYVTGITELAGDTTAVSPALTTITIHFSEPLDKHYRNFELGPLGKEHILTLKAFKGFSEDGRSIVMEVEVAAGKHYQLVIGRGFRTLAGINLKPYLIDFTTGK</sequence>
<evidence type="ECO:0000313" key="1">
    <source>
        <dbReference type="EMBL" id="KAI9452841.1"/>
    </source>
</evidence>
<dbReference type="EMBL" id="JAGFNK010000324">
    <property type="protein sequence ID" value="KAI9452841.1"/>
    <property type="molecule type" value="Genomic_DNA"/>
</dbReference>
<evidence type="ECO:0000313" key="2">
    <source>
        <dbReference type="Proteomes" id="UP001207468"/>
    </source>
</evidence>
<gene>
    <name evidence="1" type="ORF">F5148DRAFT_1289409</name>
</gene>
<dbReference type="Proteomes" id="UP001207468">
    <property type="component" value="Unassembled WGS sequence"/>
</dbReference>
<protein>
    <submittedName>
        <fullName evidence="1">Uncharacterized protein</fullName>
    </submittedName>
</protein>
<proteinExistence type="predicted"/>
<name>A0ACC0TXR9_9AGAM</name>
<accession>A0ACC0TXR9</accession>